<dbReference type="Proteomes" id="UP000054314">
    <property type="component" value="Unassembled WGS sequence"/>
</dbReference>
<sequence length="203" mass="21915">MPASHTQMASHPASGSSRQGPWPSVSHGGTGSEGCSTGGVPGWVLPGQFHQGYLVYFLLLSHLPCFFAQWAAQSAAQSAAALSSQLEDFFFFFSQWADQSVLVLWSQLEDFFLRSQWAAQAEEWESLSPQPVAGTAAVAGDAPSVTRAAIPTAAAVVRTRVRMGFLVGRQDVPRTLDEKMLEWGKSDTGALVLWKNGAPVRFE</sequence>
<keyword evidence="3" id="KW-1185">Reference proteome</keyword>
<name>A0A0A0BQM6_9CELL</name>
<feature type="region of interest" description="Disordered" evidence="1">
    <location>
        <begin position="1"/>
        <end position="33"/>
    </location>
</feature>
<reference evidence="2 3" key="1">
    <citation type="submission" date="2013-08" db="EMBL/GenBank/DDBJ databases">
        <title>Genome sequencing of Cellulomonas bogoriensis 69B4.</title>
        <authorList>
            <person name="Chen F."/>
            <person name="Li Y."/>
            <person name="Wang G."/>
        </authorList>
    </citation>
    <scope>NUCLEOTIDE SEQUENCE [LARGE SCALE GENOMIC DNA]</scope>
    <source>
        <strain evidence="2 3">69B4</strain>
    </source>
</reference>
<evidence type="ECO:0000313" key="2">
    <source>
        <dbReference type="EMBL" id="KGM09972.1"/>
    </source>
</evidence>
<accession>A0A0A0BQM6</accession>
<feature type="compositionally biased region" description="Polar residues" evidence="1">
    <location>
        <begin position="1"/>
        <end position="19"/>
    </location>
</feature>
<comment type="caution">
    <text evidence="2">The sequence shown here is derived from an EMBL/GenBank/DDBJ whole genome shotgun (WGS) entry which is preliminary data.</text>
</comment>
<dbReference type="AlphaFoldDB" id="A0A0A0BQM6"/>
<protein>
    <submittedName>
        <fullName evidence="2">Uncharacterized protein</fullName>
    </submittedName>
</protein>
<proteinExistence type="predicted"/>
<gene>
    <name evidence="2" type="ORF">N869_00355</name>
</gene>
<evidence type="ECO:0000313" key="3">
    <source>
        <dbReference type="Proteomes" id="UP000054314"/>
    </source>
</evidence>
<evidence type="ECO:0000256" key="1">
    <source>
        <dbReference type="SAM" id="MobiDB-lite"/>
    </source>
</evidence>
<organism evidence="2 3">
    <name type="scientific">Cellulomonas bogoriensis 69B4 = DSM 16987</name>
    <dbReference type="NCBI Taxonomy" id="1386082"/>
    <lineage>
        <taxon>Bacteria</taxon>
        <taxon>Bacillati</taxon>
        <taxon>Actinomycetota</taxon>
        <taxon>Actinomycetes</taxon>
        <taxon>Micrococcales</taxon>
        <taxon>Cellulomonadaceae</taxon>
        <taxon>Cellulomonas</taxon>
    </lineage>
</organism>
<dbReference type="EMBL" id="AXCZ01000162">
    <property type="protein sequence ID" value="KGM09972.1"/>
    <property type="molecule type" value="Genomic_DNA"/>
</dbReference>